<dbReference type="PANTHER" id="PTHR48043:SF143">
    <property type="entry name" value="UDP-GLUCURONOSYLTRANSFERASE"/>
    <property type="match status" value="1"/>
</dbReference>
<feature type="non-terminal residue" evidence="7">
    <location>
        <position position="74"/>
    </location>
</feature>
<keyword evidence="8" id="KW-1185">Reference proteome</keyword>
<dbReference type="InterPro" id="IPR002213">
    <property type="entry name" value="UDP_glucos_trans"/>
</dbReference>
<dbReference type="PANTHER" id="PTHR48043">
    <property type="entry name" value="EG:EG0003.4 PROTEIN-RELATED"/>
    <property type="match status" value="1"/>
</dbReference>
<keyword evidence="4" id="KW-0808">Transferase</keyword>
<evidence type="ECO:0000313" key="7">
    <source>
        <dbReference type="EMBL" id="PIO56115.1"/>
    </source>
</evidence>
<evidence type="ECO:0000256" key="4">
    <source>
        <dbReference type="ARBA" id="ARBA00022679"/>
    </source>
</evidence>
<feature type="non-terminal residue" evidence="7">
    <location>
        <position position="1"/>
    </location>
</feature>
<keyword evidence="3" id="KW-0328">Glycosyltransferase</keyword>
<sequence length="74" mass="8330">HPRLQVFITHGGYNSIMEAARSAVPLITIPFYFDQIRNSRAAEMNGWGIPVNRFSLRDNPDAVYQALHAITSDT</sequence>
<dbReference type="AlphaFoldDB" id="A0A2G9TDT7"/>
<evidence type="ECO:0000256" key="1">
    <source>
        <dbReference type="ARBA" id="ARBA00009995"/>
    </source>
</evidence>
<evidence type="ECO:0000256" key="3">
    <source>
        <dbReference type="ARBA" id="ARBA00022676"/>
    </source>
</evidence>
<dbReference type="EMBL" id="KZ382808">
    <property type="protein sequence ID" value="PIO56115.1"/>
    <property type="molecule type" value="Genomic_DNA"/>
</dbReference>
<dbReference type="SUPFAM" id="SSF53756">
    <property type="entry name" value="UDP-Glycosyltransferase/glycogen phosphorylase"/>
    <property type="match status" value="1"/>
</dbReference>
<dbReference type="Pfam" id="PF00201">
    <property type="entry name" value="UDPGT"/>
    <property type="match status" value="1"/>
</dbReference>
<organism evidence="7 8">
    <name type="scientific">Teladorsagia circumcincta</name>
    <name type="common">Brown stomach worm</name>
    <name type="synonym">Ostertagia circumcincta</name>
    <dbReference type="NCBI Taxonomy" id="45464"/>
    <lineage>
        <taxon>Eukaryota</taxon>
        <taxon>Metazoa</taxon>
        <taxon>Ecdysozoa</taxon>
        <taxon>Nematoda</taxon>
        <taxon>Chromadorea</taxon>
        <taxon>Rhabditida</taxon>
        <taxon>Rhabditina</taxon>
        <taxon>Rhabditomorpha</taxon>
        <taxon>Strongyloidea</taxon>
        <taxon>Trichostrongylidae</taxon>
        <taxon>Teladorsagia</taxon>
    </lineage>
</organism>
<dbReference type="OrthoDB" id="5835829at2759"/>
<name>A0A2G9TDT7_TELCI</name>
<reference evidence="7 8" key="1">
    <citation type="submission" date="2015-09" db="EMBL/GenBank/DDBJ databases">
        <title>Draft genome of the parasitic nematode Teladorsagia circumcincta isolate WARC Sus (inbred).</title>
        <authorList>
            <person name="Mitreva M."/>
        </authorList>
    </citation>
    <scope>NUCLEOTIDE SEQUENCE [LARGE SCALE GENOMIC DNA]</scope>
    <source>
        <strain evidence="7 8">S</strain>
    </source>
</reference>
<evidence type="ECO:0000256" key="6">
    <source>
        <dbReference type="ARBA" id="ARBA00047475"/>
    </source>
</evidence>
<dbReference type="EC" id="2.4.1.17" evidence="2"/>
<accession>A0A2G9TDT7</accession>
<dbReference type="GO" id="GO:0015020">
    <property type="term" value="F:glucuronosyltransferase activity"/>
    <property type="evidence" value="ECO:0007669"/>
    <property type="project" value="UniProtKB-EC"/>
</dbReference>
<proteinExistence type="inferred from homology"/>
<evidence type="ECO:0000256" key="5">
    <source>
        <dbReference type="ARBA" id="ARBA00022729"/>
    </source>
</evidence>
<evidence type="ECO:0000256" key="2">
    <source>
        <dbReference type="ARBA" id="ARBA00012544"/>
    </source>
</evidence>
<comment type="similarity">
    <text evidence="1">Belongs to the UDP-glycosyltransferase family.</text>
</comment>
<comment type="catalytic activity">
    <reaction evidence="6">
        <text>glucuronate acceptor + UDP-alpha-D-glucuronate = acceptor beta-D-glucuronoside + UDP + H(+)</text>
        <dbReference type="Rhea" id="RHEA:21032"/>
        <dbReference type="ChEBI" id="CHEBI:15378"/>
        <dbReference type="ChEBI" id="CHEBI:58052"/>
        <dbReference type="ChEBI" id="CHEBI:58223"/>
        <dbReference type="ChEBI" id="CHEBI:132367"/>
        <dbReference type="ChEBI" id="CHEBI:132368"/>
        <dbReference type="EC" id="2.4.1.17"/>
    </reaction>
</comment>
<evidence type="ECO:0000313" key="8">
    <source>
        <dbReference type="Proteomes" id="UP000230423"/>
    </source>
</evidence>
<protein>
    <recommendedName>
        <fullName evidence="2">glucuronosyltransferase</fullName>
        <ecNumber evidence="2">2.4.1.17</ecNumber>
    </recommendedName>
</protein>
<keyword evidence="5" id="KW-0732">Signal</keyword>
<dbReference type="Gene3D" id="3.40.50.2000">
    <property type="entry name" value="Glycogen Phosphorylase B"/>
    <property type="match status" value="1"/>
</dbReference>
<dbReference type="Proteomes" id="UP000230423">
    <property type="component" value="Unassembled WGS sequence"/>
</dbReference>
<gene>
    <name evidence="7" type="ORF">TELCIR_22490</name>
</gene>
<dbReference type="InterPro" id="IPR050271">
    <property type="entry name" value="UDP-glycosyltransferase"/>
</dbReference>